<dbReference type="RefSeq" id="WP_255903950.1">
    <property type="nucleotide sequence ID" value="NZ_JAFMZO010000003.1"/>
</dbReference>
<name>A0ABW4ZK70_9SPHI</name>
<evidence type="ECO:0000313" key="3">
    <source>
        <dbReference type="Proteomes" id="UP001597387"/>
    </source>
</evidence>
<organism evidence="2 3">
    <name type="scientific">Paradesertivirga mongoliensis</name>
    <dbReference type="NCBI Taxonomy" id="2100740"/>
    <lineage>
        <taxon>Bacteria</taxon>
        <taxon>Pseudomonadati</taxon>
        <taxon>Bacteroidota</taxon>
        <taxon>Sphingobacteriia</taxon>
        <taxon>Sphingobacteriales</taxon>
        <taxon>Sphingobacteriaceae</taxon>
        <taxon>Paradesertivirga</taxon>
    </lineage>
</organism>
<protein>
    <recommendedName>
        <fullName evidence="4">Polymer-forming cytoskeletal protein</fullName>
    </recommendedName>
</protein>
<evidence type="ECO:0000256" key="1">
    <source>
        <dbReference type="SAM" id="Phobius"/>
    </source>
</evidence>
<evidence type="ECO:0000313" key="2">
    <source>
        <dbReference type="EMBL" id="MFD2162269.1"/>
    </source>
</evidence>
<dbReference type="EMBL" id="JBHUHZ010000001">
    <property type="protein sequence ID" value="MFD2162269.1"/>
    <property type="molecule type" value="Genomic_DNA"/>
</dbReference>
<keyword evidence="1" id="KW-0812">Transmembrane</keyword>
<reference evidence="3" key="1">
    <citation type="journal article" date="2019" name="Int. J. Syst. Evol. Microbiol.">
        <title>The Global Catalogue of Microorganisms (GCM) 10K type strain sequencing project: providing services to taxonomists for standard genome sequencing and annotation.</title>
        <authorList>
            <consortium name="The Broad Institute Genomics Platform"/>
            <consortium name="The Broad Institute Genome Sequencing Center for Infectious Disease"/>
            <person name="Wu L."/>
            <person name="Ma J."/>
        </authorList>
    </citation>
    <scope>NUCLEOTIDE SEQUENCE [LARGE SCALE GENOMIC DNA]</scope>
    <source>
        <strain evidence="3">KCTC 42217</strain>
    </source>
</reference>
<keyword evidence="3" id="KW-1185">Reference proteome</keyword>
<gene>
    <name evidence="2" type="ORF">ACFSJU_07680</name>
</gene>
<accession>A0ABW4ZK70</accession>
<feature type="transmembrane region" description="Helical" evidence="1">
    <location>
        <begin position="6"/>
        <end position="31"/>
    </location>
</feature>
<dbReference type="Proteomes" id="UP001597387">
    <property type="component" value="Unassembled WGS sequence"/>
</dbReference>
<sequence length="413" mass="45662">MLKASALYIVIVIAVVIAIFSASLISTAYFYRLELQKNMRYDRLLTNLNSGTAILLSKDYNQYESDMLTAMPGDNSDSIILRKEKWGLYDLASVKSFTLSDTVKKAFFIAENYNDLSAMYVSDEDRPISVSGSTRITGDAIVPKAGIKQAYVEGKPYSGGKELVNGVIRSSSRSLPPLSAERLSFIERWLNDTRGNASNLTDSVFNSFFHEAQVIRISKSAASVSNTSIGGKIILLCDTTLRISRSAALHNVLVFAPAIVIEEGFNGTCQLFARDSIVAGKNTVFNYPSCMGIIKSSSSKIQSKIALGSGSVFSGILFAFEKSRSDLQTQISMGKNCRVKGEVYASGFIKMERPVTVFGKVSCNRFIIQTPTTLYENYLIDITLNRKNLSKYYLSSSLFSQSIPERRILKWLN</sequence>
<proteinExistence type="predicted"/>
<keyword evidence="1" id="KW-0472">Membrane</keyword>
<comment type="caution">
    <text evidence="2">The sequence shown here is derived from an EMBL/GenBank/DDBJ whole genome shotgun (WGS) entry which is preliminary data.</text>
</comment>
<keyword evidence="1" id="KW-1133">Transmembrane helix</keyword>
<evidence type="ECO:0008006" key="4">
    <source>
        <dbReference type="Google" id="ProtNLM"/>
    </source>
</evidence>